<dbReference type="GO" id="GO:0006123">
    <property type="term" value="P:mitochondrial electron transport, cytochrome c to oxygen"/>
    <property type="evidence" value="ECO:0007669"/>
    <property type="project" value="TreeGrafter"/>
</dbReference>
<gene>
    <name evidence="11" type="primary">COIII</name>
</gene>
<proteinExistence type="inferred from homology"/>
<dbReference type="GO" id="GO:0004129">
    <property type="term" value="F:cytochrome-c oxidase activity"/>
    <property type="evidence" value="ECO:0007669"/>
    <property type="project" value="InterPro"/>
</dbReference>
<accession>Q697F5</accession>
<feature type="transmembrane region" description="Helical" evidence="9">
    <location>
        <begin position="123"/>
        <end position="146"/>
    </location>
</feature>
<feature type="transmembrane region" description="Helical" evidence="9">
    <location>
        <begin position="40"/>
        <end position="57"/>
    </location>
</feature>
<dbReference type="GO" id="GO:0016020">
    <property type="term" value="C:membrane"/>
    <property type="evidence" value="ECO:0007669"/>
    <property type="project" value="UniProtKB-SubCell"/>
</dbReference>
<dbReference type="PROSITE" id="PS50253">
    <property type="entry name" value="COX3"/>
    <property type="match status" value="1"/>
</dbReference>
<dbReference type="Pfam" id="PF00510">
    <property type="entry name" value="COX3"/>
    <property type="match status" value="1"/>
</dbReference>
<protein>
    <recommendedName>
        <fullName evidence="3 8">Cytochrome c oxidase subunit 3</fullName>
    </recommendedName>
</protein>
<keyword evidence="6 9" id="KW-1133">Transmembrane helix</keyword>
<comment type="subcellular location">
    <subcellularLocation>
        <location evidence="1">Membrane</location>
        <topology evidence="1">Multi-pass membrane protein</topology>
    </subcellularLocation>
</comment>
<comment type="similarity">
    <text evidence="2 8">Belongs to the cytochrome c oxidase subunit 3 family.</text>
</comment>
<sequence>MMMNQMFHLVNLSPWPILSSLNLLNMSISFILSIIYSNPLIYLSWGILMINIMFQWWGDMTKENLFKGEHTFKVMSGFSMGMIMFILSEIMFFFSFFWMFFYLSLSPDVELMMKWPPLGISKISFLDLPLLNTIILLYSGFFVTWSHYSMMIGKMESFKFNLFMTLLMGVYFYMIQLYEYFQAPFDFSMSVFGSSFFILTGFHGFHVMVGIIFLLFNLIQYLNFKKSYMLFLSFEYPMWYWHFVDIIWLFLFLVLYWWKT</sequence>
<feature type="transmembrane region" description="Helical" evidence="9">
    <location>
        <begin position="78"/>
        <end position="103"/>
    </location>
</feature>
<dbReference type="EMBL" id="AY572539">
    <property type="protein sequence ID" value="AAS75447.1"/>
    <property type="molecule type" value="Genomic_DNA"/>
</dbReference>
<dbReference type="CDD" id="cd01665">
    <property type="entry name" value="Cyt_c_Oxidase_III"/>
    <property type="match status" value="1"/>
</dbReference>
<dbReference type="Gene3D" id="1.20.120.80">
    <property type="entry name" value="Cytochrome c oxidase, subunit III, four-helix bundle"/>
    <property type="match status" value="1"/>
</dbReference>
<evidence type="ECO:0000256" key="8">
    <source>
        <dbReference type="RuleBase" id="RU003375"/>
    </source>
</evidence>
<dbReference type="PANTHER" id="PTHR11403">
    <property type="entry name" value="CYTOCHROME C OXIDASE SUBUNIT III"/>
    <property type="match status" value="1"/>
</dbReference>
<evidence type="ECO:0000256" key="5">
    <source>
        <dbReference type="ARBA" id="ARBA00022967"/>
    </source>
</evidence>
<keyword evidence="5" id="KW-1278">Translocase</keyword>
<feature type="transmembrane region" description="Helical" evidence="9">
    <location>
        <begin position="196"/>
        <end position="219"/>
    </location>
</feature>
<evidence type="ECO:0000256" key="4">
    <source>
        <dbReference type="ARBA" id="ARBA00022692"/>
    </source>
</evidence>
<evidence type="ECO:0000256" key="1">
    <source>
        <dbReference type="ARBA" id="ARBA00004141"/>
    </source>
</evidence>
<name>Q697F5_NEOAD</name>
<dbReference type="InterPro" id="IPR035973">
    <property type="entry name" value="Cyt_c_oxidase_su3-like_sf"/>
</dbReference>
<dbReference type="GO" id="GO:0005739">
    <property type="term" value="C:mitochondrion"/>
    <property type="evidence" value="ECO:0007669"/>
    <property type="project" value="TreeGrafter"/>
</dbReference>
<evidence type="ECO:0000256" key="2">
    <source>
        <dbReference type="ARBA" id="ARBA00010581"/>
    </source>
</evidence>
<dbReference type="AlphaFoldDB" id="Q697F5"/>
<feature type="domain" description="Heme-copper oxidase subunit III family profile" evidence="10">
    <location>
        <begin position="3"/>
        <end position="260"/>
    </location>
</feature>
<keyword evidence="4 8" id="KW-0812">Transmembrane</keyword>
<dbReference type="Gene3D" id="1.10.287.70">
    <property type="match status" value="1"/>
</dbReference>
<evidence type="ECO:0000256" key="6">
    <source>
        <dbReference type="ARBA" id="ARBA00022989"/>
    </source>
</evidence>
<feature type="transmembrane region" description="Helical" evidence="9">
    <location>
        <begin position="158"/>
        <end position="176"/>
    </location>
</feature>
<feature type="transmembrane region" description="Helical" evidence="9">
    <location>
        <begin position="239"/>
        <end position="258"/>
    </location>
</feature>
<evidence type="ECO:0000256" key="3">
    <source>
        <dbReference type="ARBA" id="ARBA00015944"/>
    </source>
</evidence>
<dbReference type="InterPro" id="IPR000298">
    <property type="entry name" value="Cyt_c_oxidase-like_su3"/>
</dbReference>
<dbReference type="InterPro" id="IPR033945">
    <property type="entry name" value="Cyt_c_oxase_su3_dom"/>
</dbReference>
<dbReference type="InterPro" id="IPR024791">
    <property type="entry name" value="Cyt_c/ubiquinol_Oxase_su3"/>
</dbReference>
<evidence type="ECO:0000256" key="9">
    <source>
        <dbReference type="SAM" id="Phobius"/>
    </source>
</evidence>
<evidence type="ECO:0000313" key="11">
    <source>
        <dbReference type="EMBL" id="AAS75447.1"/>
    </source>
</evidence>
<organism evidence="11">
    <name type="scientific">Neomaskellia andropogonis</name>
    <name type="common">Sugarcane whitefly</name>
    <dbReference type="NCBI Taxonomy" id="266944"/>
    <lineage>
        <taxon>Eukaryota</taxon>
        <taxon>Metazoa</taxon>
        <taxon>Ecdysozoa</taxon>
        <taxon>Arthropoda</taxon>
        <taxon>Hexapoda</taxon>
        <taxon>Insecta</taxon>
        <taxon>Pterygota</taxon>
        <taxon>Neoptera</taxon>
        <taxon>Paraneoptera</taxon>
        <taxon>Hemiptera</taxon>
        <taxon>Sternorrhyncha</taxon>
        <taxon>Aleyrodoidea</taxon>
        <taxon>Aleyrodidae</taxon>
        <taxon>Aleyrodinae</taxon>
        <taxon>Neomaskellia</taxon>
    </lineage>
</organism>
<comment type="function">
    <text evidence="8">Component of the cytochrome c oxidase, the last enzyme in the mitochondrial electron transport chain which drives oxidative phosphorylation. The respiratory chain contains 3 multisubunit complexes succinate dehydrogenase (complex II, CII), ubiquinol-cytochrome c oxidoreductase (cytochrome b-c1 complex, complex III, CIII) and cytochrome c oxidase (complex IV, CIV), that cooperate to transfer electrons derived from NADH and succinate to molecular oxygen, creating an electrochemical gradient over the inner membrane that drives transmembrane transport and the ATP synthase. Cytochrome c oxidase is the component of the respiratory chain that catalyzes the reduction of oxygen to water. Electrons originating from reduced cytochrome c in the intermembrane space (IMS) are transferred via the dinuclear copper A center (CU(A)) of subunit 2 and heme A of subunit 1 to the active site in subunit 1, a binuclear center (BNC) formed by heme A3 and copper B (CU(B)). The BNC reduces molecular oxygen to 2 water molecules using 4 electrons from cytochrome c in the IMS and 4 protons from the mitochondrial matrix.</text>
</comment>
<keyword evidence="7 9" id="KW-0472">Membrane</keyword>
<evidence type="ECO:0000259" key="10">
    <source>
        <dbReference type="PROSITE" id="PS50253"/>
    </source>
</evidence>
<geneLocation type="mitochondrion" evidence="11"/>
<dbReference type="PANTHER" id="PTHR11403:SF7">
    <property type="entry name" value="CYTOCHROME C OXIDASE SUBUNIT 3"/>
    <property type="match status" value="1"/>
</dbReference>
<keyword evidence="8 11" id="KW-0496">Mitochondrion</keyword>
<dbReference type="InterPro" id="IPR013833">
    <property type="entry name" value="Cyt_c_oxidase_su3_a-hlx"/>
</dbReference>
<reference evidence="11" key="1">
    <citation type="journal article" date="2004" name="BMC Evol. Biol.">
        <title>Organization of the mitochondrial genomes of whiteflies, aphids, and psyllids (Hemiptera, Sternorrhyncha).</title>
        <authorList>
            <person name="Thao M.L."/>
            <person name="Baumann L."/>
            <person name="Baumann P."/>
        </authorList>
    </citation>
    <scope>NUCLEOTIDE SEQUENCE</scope>
</reference>
<evidence type="ECO:0000256" key="7">
    <source>
        <dbReference type="ARBA" id="ARBA00023136"/>
    </source>
</evidence>
<dbReference type="SUPFAM" id="SSF81452">
    <property type="entry name" value="Cytochrome c oxidase subunit III-like"/>
    <property type="match status" value="1"/>
</dbReference>